<keyword evidence="4" id="KW-1185">Reference proteome</keyword>
<feature type="compositionally biased region" description="Low complexity" evidence="2">
    <location>
        <begin position="386"/>
        <end position="405"/>
    </location>
</feature>
<dbReference type="RefSeq" id="XP_066074523.1">
    <property type="nucleotide sequence ID" value="XM_066218426.1"/>
</dbReference>
<evidence type="ECO:0000256" key="1">
    <source>
        <dbReference type="SAM" id="Coils"/>
    </source>
</evidence>
<feature type="region of interest" description="Disordered" evidence="2">
    <location>
        <begin position="277"/>
        <end position="463"/>
    </location>
</feature>
<organism evidence="3 4">
    <name type="scientific">Kwoniella dendrophila CBS 6074</name>
    <dbReference type="NCBI Taxonomy" id="1295534"/>
    <lineage>
        <taxon>Eukaryota</taxon>
        <taxon>Fungi</taxon>
        <taxon>Dikarya</taxon>
        <taxon>Basidiomycota</taxon>
        <taxon>Agaricomycotina</taxon>
        <taxon>Tremellomycetes</taxon>
        <taxon>Tremellales</taxon>
        <taxon>Cryptococcaceae</taxon>
        <taxon>Kwoniella</taxon>
    </lineage>
</organism>
<proteinExistence type="predicted"/>
<feature type="compositionally biased region" description="Low complexity" evidence="2">
    <location>
        <begin position="328"/>
        <end position="339"/>
    </location>
</feature>
<feature type="compositionally biased region" description="Basic and acidic residues" evidence="2">
    <location>
        <begin position="280"/>
        <end position="315"/>
    </location>
</feature>
<evidence type="ECO:0000256" key="2">
    <source>
        <dbReference type="SAM" id="MobiDB-lite"/>
    </source>
</evidence>
<feature type="compositionally biased region" description="Basic residues" evidence="2">
    <location>
        <begin position="408"/>
        <end position="420"/>
    </location>
</feature>
<keyword evidence="1" id="KW-0175">Coiled coil</keyword>
<dbReference type="EMBL" id="CP144100">
    <property type="protein sequence ID" value="WWC87760.1"/>
    <property type="molecule type" value="Genomic_DNA"/>
</dbReference>
<dbReference type="AlphaFoldDB" id="A0AAX4JQS3"/>
<reference evidence="3 4" key="1">
    <citation type="submission" date="2024-01" db="EMBL/GenBank/DDBJ databases">
        <title>Comparative genomics of Cryptococcus and Kwoniella reveals pathogenesis evolution and contrasting modes of karyotype evolution via chromosome fusion or intercentromeric recombination.</title>
        <authorList>
            <person name="Coelho M.A."/>
            <person name="David-Palma M."/>
            <person name="Shea T."/>
            <person name="Bowers K."/>
            <person name="McGinley-Smith S."/>
            <person name="Mohammad A.W."/>
            <person name="Gnirke A."/>
            <person name="Yurkov A.M."/>
            <person name="Nowrousian M."/>
            <person name="Sun S."/>
            <person name="Cuomo C.A."/>
            <person name="Heitman J."/>
        </authorList>
    </citation>
    <scope>NUCLEOTIDE SEQUENCE [LARGE SCALE GENOMIC DNA]</scope>
    <source>
        <strain evidence="3 4">CBS 6074</strain>
    </source>
</reference>
<feature type="compositionally biased region" description="Polar residues" evidence="2">
    <location>
        <begin position="316"/>
        <end position="327"/>
    </location>
</feature>
<accession>A0AAX4JQS3</accession>
<feature type="compositionally biased region" description="Low complexity" evidence="2">
    <location>
        <begin position="435"/>
        <end position="449"/>
    </location>
</feature>
<feature type="coiled-coil region" evidence="1">
    <location>
        <begin position="27"/>
        <end position="129"/>
    </location>
</feature>
<gene>
    <name evidence="3" type="ORF">L201_002652</name>
</gene>
<name>A0AAX4JQS3_9TREE</name>
<sequence>MLKTPPKLPTLLFAQNVETPGPTKARINHLQSQVSELVRKNQALERKIQAEKSLHSTTVVDKNEEILEIKAKLKISQKELERCKSEGDGMRDELQLHSMVQQQKALLALAQEQMQVVELEQRLVNAEKARIMRDHKISLFQAKEEDLIAELKERDQIIMSLESKLSKTNSSLTQLQTSSSLSTSSTTKELISTQKELSLSKNETSKLEEKIDVLENKIKVLKESEKEKQNELNNWLKDEKSKLTNSEKNKQEFSNQIKSLENDLNRKTEEFNEFEEEFEEFKKSTKEREKSLKLKLRESNEERDRLLGIEEELHSLKSNKSKTMIIQNNSTSTPSSPKKATVKEKEKVRKTSPVQDESSDEDVDVPKKKAKKAQSPVKQPKPKSRPTPIASPSTSESESETITTTKAPVKRAKSPVKSKKIPLETSDVDNQPLNKVKTTTTSKKVVEVPAPSPEPEDTVNKATAVPKKKKRLLGGVKSTFEWDPIMGSGDGVIPIGLSPMKPITGKAVGTIPRAGFSAASRLNRLG</sequence>
<evidence type="ECO:0000313" key="3">
    <source>
        <dbReference type="EMBL" id="WWC87760.1"/>
    </source>
</evidence>
<protein>
    <submittedName>
        <fullName evidence="3">Uncharacterized protein</fullName>
    </submittedName>
</protein>
<evidence type="ECO:0000313" key="4">
    <source>
        <dbReference type="Proteomes" id="UP001355207"/>
    </source>
</evidence>
<dbReference type="GeneID" id="91093324"/>
<dbReference type="Proteomes" id="UP001355207">
    <property type="component" value="Chromosome 3"/>
</dbReference>